<dbReference type="RefSeq" id="WP_043663865.1">
    <property type="nucleotide sequence ID" value="NZ_JSEG01000009.1"/>
</dbReference>
<dbReference type="CDD" id="cd02696">
    <property type="entry name" value="MurNAc-LAA"/>
    <property type="match status" value="1"/>
</dbReference>
<proteinExistence type="predicted"/>
<evidence type="ECO:0000256" key="4">
    <source>
        <dbReference type="SAM" id="MobiDB-lite"/>
    </source>
</evidence>
<dbReference type="Proteomes" id="UP000238081">
    <property type="component" value="Unassembled WGS sequence"/>
</dbReference>
<feature type="repeat" description="Cell wall-binding" evidence="3">
    <location>
        <begin position="353"/>
        <end position="372"/>
    </location>
</feature>
<dbReference type="PROSITE" id="PS51170">
    <property type="entry name" value="CW"/>
    <property type="match status" value="6"/>
</dbReference>
<feature type="repeat" description="Cell wall-binding" evidence="3">
    <location>
        <begin position="293"/>
        <end position="312"/>
    </location>
</feature>
<dbReference type="GO" id="GO:0004040">
    <property type="term" value="F:amidase activity"/>
    <property type="evidence" value="ECO:0007669"/>
    <property type="project" value="InterPro"/>
</dbReference>
<dbReference type="InterPro" id="IPR050695">
    <property type="entry name" value="N-acetylmuramoyl_amidase_3"/>
</dbReference>
<sequence>MKIRERLASFFIALFVAFSFIPSMKVMADTVADINIISDTKVTVAQAEKWAKSKGATDTFISLAKLYFKYADECGNVNPGIAYVQAAKETGYGKFGGVLDESYHNPCGLKTSSGGGDYDPNAHQKFNSWDEGVQAHLDHLALYAGADGYPKSDTFDPRHFVTIKGKAPTVNSLGGKWAPSTAYGEEVNSLYRDLLKSAGVTIGSEEIPNEDNSGNNSGSNSGSGSNSNGSNNSGTPGGSTNVQPPKDTVEPQGLPVNKPIAITADNSTNISSSIGWKLEGGRWYYYRSDGSKATGWIKPDANWYYLYSDGVMANGWVQLGSTWYYLQSSGAMKLGWLKDGSKWYYLQGNGAMVTGFNSIDGKTYFLDSSGTMRVSWFKISGQWYYFNTDGSMLTGWIRPDGNWYYLFSNGIMASGWLARDGELYCLSESGVMQTGWVYEKGGYYYFHPTSGKMLRDTVVDGWEIGPDGKRGDRVGGGSSKLIVIDPGHNFGGDDGAYGYHSGVTYSERDLNMQVALKLKTKLEAYGYQVVMTRNESDREYLSVSESLAKRVNLANSLNADFFVSLHHNSAGSESANGVETYYSSNASNSNNISISRNMATKINNAIVGKTGQYNRGAKDGNLYVCRNTNMPSVLVELGFVSNPTEAAKCATWTNQDLAASAIAEAIASSI</sequence>
<dbReference type="GO" id="GO:0008745">
    <property type="term" value="F:N-acetylmuramoyl-L-alanine amidase activity"/>
    <property type="evidence" value="ECO:0007669"/>
    <property type="project" value="InterPro"/>
</dbReference>
<organism evidence="7 8">
    <name type="scientific">Clostridium butyricum</name>
    <dbReference type="NCBI Taxonomy" id="1492"/>
    <lineage>
        <taxon>Bacteria</taxon>
        <taxon>Bacillati</taxon>
        <taxon>Bacillota</taxon>
        <taxon>Clostridia</taxon>
        <taxon>Eubacteriales</taxon>
        <taxon>Clostridiaceae</taxon>
        <taxon>Clostridium</taxon>
    </lineage>
</organism>
<dbReference type="Pfam" id="PF01832">
    <property type="entry name" value="Glucosaminidase"/>
    <property type="match status" value="1"/>
</dbReference>
<evidence type="ECO:0000256" key="5">
    <source>
        <dbReference type="SAM" id="SignalP"/>
    </source>
</evidence>
<dbReference type="Gene3D" id="3.40.630.40">
    <property type="entry name" value="Zn-dependent exopeptidases"/>
    <property type="match status" value="1"/>
</dbReference>
<feature type="repeat" description="Cell wall-binding" evidence="3">
    <location>
        <begin position="393"/>
        <end position="412"/>
    </location>
</feature>
<dbReference type="GO" id="GO:0009253">
    <property type="term" value="P:peptidoglycan catabolic process"/>
    <property type="evidence" value="ECO:0007669"/>
    <property type="project" value="InterPro"/>
</dbReference>
<dbReference type="AlphaFoldDB" id="A0A2S7F7V1"/>
<gene>
    <name evidence="7" type="ORF">AWN73_16895</name>
</gene>
<evidence type="ECO:0000256" key="2">
    <source>
        <dbReference type="ARBA" id="ARBA00022801"/>
    </source>
</evidence>
<feature type="repeat" description="Cell wall-binding" evidence="3">
    <location>
        <begin position="313"/>
        <end position="332"/>
    </location>
</feature>
<accession>A0A2S7F7V1</accession>
<evidence type="ECO:0000259" key="6">
    <source>
        <dbReference type="SMART" id="SM00646"/>
    </source>
</evidence>
<keyword evidence="2 7" id="KW-0378">Hydrolase</keyword>
<feature type="compositionally biased region" description="Low complexity" evidence="4">
    <location>
        <begin position="212"/>
        <end position="241"/>
    </location>
</feature>
<dbReference type="Pfam" id="PF19127">
    <property type="entry name" value="Choline_bind_3"/>
    <property type="match status" value="3"/>
</dbReference>
<dbReference type="SUPFAM" id="SSF53187">
    <property type="entry name" value="Zn-dependent exopeptidases"/>
    <property type="match status" value="1"/>
</dbReference>
<feature type="repeat" description="Cell wall-binding" evidence="3">
    <location>
        <begin position="373"/>
        <end position="392"/>
    </location>
</feature>
<dbReference type="SMART" id="SM00646">
    <property type="entry name" value="Ami_3"/>
    <property type="match status" value="1"/>
</dbReference>
<dbReference type="PANTHER" id="PTHR30404:SF0">
    <property type="entry name" value="N-ACETYLMURAMOYL-L-ALANINE AMIDASE AMIC"/>
    <property type="match status" value="1"/>
</dbReference>
<dbReference type="Gene3D" id="2.10.270.10">
    <property type="entry name" value="Cholin Binding"/>
    <property type="match status" value="2"/>
</dbReference>
<feature type="repeat" description="Cell wall-binding" evidence="3">
    <location>
        <begin position="333"/>
        <end position="352"/>
    </location>
</feature>
<feature type="region of interest" description="Disordered" evidence="4">
    <location>
        <begin position="204"/>
        <end position="254"/>
    </location>
</feature>
<feature type="chain" id="PRO_5015670657" evidence="5">
    <location>
        <begin position="29"/>
        <end position="670"/>
    </location>
</feature>
<evidence type="ECO:0000256" key="1">
    <source>
        <dbReference type="ARBA" id="ARBA00022737"/>
    </source>
</evidence>
<dbReference type="Pfam" id="PF01473">
    <property type="entry name" value="Choline_bind_1"/>
    <property type="match status" value="1"/>
</dbReference>
<dbReference type="PANTHER" id="PTHR30404">
    <property type="entry name" value="N-ACETYLMURAMOYL-L-ALANINE AMIDASE"/>
    <property type="match status" value="1"/>
</dbReference>
<dbReference type="SUPFAM" id="SSF69360">
    <property type="entry name" value="Cell wall binding repeat"/>
    <property type="match status" value="2"/>
</dbReference>
<dbReference type="InterPro" id="IPR002901">
    <property type="entry name" value="MGlyc_endo_b_GlcNAc-like_dom"/>
</dbReference>
<evidence type="ECO:0000256" key="3">
    <source>
        <dbReference type="PROSITE-ProRule" id="PRU00591"/>
    </source>
</evidence>
<dbReference type="InterPro" id="IPR002508">
    <property type="entry name" value="MurNAc-LAA_cat"/>
</dbReference>
<dbReference type="EMBL" id="LRDH01000125">
    <property type="protein sequence ID" value="PPV13195.1"/>
    <property type="molecule type" value="Genomic_DNA"/>
</dbReference>
<evidence type="ECO:0000313" key="7">
    <source>
        <dbReference type="EMBL" id="PPV13195.1"/>
    </source>
</evidence>
<protein>
    <submittedName>
        <fullName evidence="7">Cell wall hydrolase</fullName>
    </submittedName>
</protein>
<dbReference type="InterPro" id="IPR018337">
    <property type="entry name" value="Cell_wall/Cho-bd_repeat"/>
</dbReference>
<feature type="domain" description="MurNAc-LAA" evidence="6">
    <location>
        <begin position="551"/>
        <end position="667"/>
    </location>
</feature>
<feature type="signal peptide" evidence="5">
    <location>
        <begin position="1"/>
        <end position="28"/>
    </location>
</feature>
<comment type="caution">
    <text evidence="7">The sequence shown here is derived from an EMBL/GenBank/DDBJ whole genome shotgun (WGS) entry which is preliminary data.</text>
</comment>
<dbReference type="Pfam" id="PF01520">
    <property type="entry name" value="Amidase_3"/>
    <property type="match status" value="1"/>
</dbReference>
<reference evidence="7 8" key="1">
    <citation type="submission" date="2016-01" db="EMBL/GenBank/DDBJ databases">
        <title>Characterization of the Clostridium difficile lineages that are prevalent in Hong Kong and China.</title>
        <authorList>
            <person name="Kwok J.S.-L."/>
            <person name="Lam W.-Y."/>
            <person name="Ip M."/>
            <person name="Chan T.-F."/>
            <person name="Hawkey P.M."/>
            <person name="Tsui S.K.-W."/>
        </authorList>
    </citation>
    <scope>NUCLEOTIDE SEQUENCE [LARGE SCALE GENOMIC DNA]</scope>
    <source>
        <strain evidence="7 8">300064</strain>
    </source>
</reference>
<keyword evidence="5" id="KW-0732">Signal</keyword>
<name>A0A2S7F7V1_CLOBU</name>
<evidence type="ECO:0000313" key="8">
    <source>
        <dbReference type="Proteomes" id="UP000238081"/>
    </source>
</evidence>
<keyword evidence="1" id="KW-0677">Repeat</keyword>
<dbReference type="GO" id="GO:0030288">
    <property type="term" value="C:outer membrane-bounded periplasmic space"/>
    <property type="evidence" value="ECO:0007669"/>
    <property type="project" value="TreeGrafter"/>
</dbReference>